<proteinExistence type="predicted"/>
<dbReference type="EMBL" id="CAVMJV010000033">
    <property type="protein sequence ID" value="CAK5077893.1"/>
    <property type="molecule type" value="Genomic_DNA"/>
</dbReference>
<name>A0ACB0ZG83_MELEN</name>
<accession>A0ACB0ZG83</accession>
<sequence>MTSFNTRSFPVSILTRLLSIGISSNITCKTSLTVSSTRLISRGGPEYVSLNSSTMAITLSSVSLFFFINLERLSAIPILSVLTNSILKS</sequence>
<reference evidence="1" key="1">
    <citation type="submission" date="2023-11" db="EMBL/GenBank/DDBJ databases">
        <authorList>
            <person name="Poullet M."/>
        </authorList>
    </citation>
    <scope>NUCLEOTIDE SEQUENCE</scope>
    <source>
        <strain evidence="1">E1834</strain>
    </source>
</reference>
<evidence type="ECO:0000313" key="1">
    <source>
        <dbReference type="EMBL" id="CAK5077893.1"/>
    </source>
</evidence>
<organism evidence="1 2">
    <name type="scientific">Meloidogyne enterolobii</name>
    <name type="common">Root-knot nematode worm</name>
    <name type="synonym">Meloidogyne mayaguensis</name>
    <dbReference type="NCBI Taxonomy" id="390850"/>
    <lineage>
        <taxon>Eukaryota</taxon>
        <taxon>Metazoa</taxon>
        <taxon>Ecdysozoa</taxon>
        <taxon>Nematoda</taxon>
        <taxon>Chromadorea</taxon>
        <taxon>Rhabditida</taxon>
        <taxon>Tylenchina</taxon>
        <taxon>Tylenchomorpha</taxon>
        <taxon>Tylenchoidea</taxon>
        <taxon>Meloidogynidae</taxon>
        <taxon>Meloidogyninae</taxon>
        <taxon>Meloidogyne</taxon>
    </lineage>
</organism>
<protein>
    <submittedName>
        <fullName evidence="1">Uncharacterized protein</fullName>
    </submittedName>
</protein>
<gene>
    <name evidence="1" type="ORF">MENTE1834_LOCUS24869</name>
</gene>
<keyword evidence="2" id="KW-1185">Reference proteome</keyword>
<evidence type="ECO:0000313" key="2">
    <source>
        <dbReference type="Proteomes" id="UP001497535"/>
    </source>
</evidence>
<dbReference type="Proteomes" id="UP001497535">
    <property type="component" value="Unassembled WGS sequence"/>
</dbReference>
<comment type="caution">
    <text evidence="1">The sequence shown here is derived from an EMBL/GenBank/DDBJ whole genome shotgun (WGS) entry which is preliminary data.</text>
</comment>